<dbReference type="KEGG" id="ppsc:EHS13_27095"/>
<protein>
    <submittedName>
        <fullName evidence="1">Uncharacterized protein</fullName>
    </submittedName>
</protein>
<evidence type="ECO:0000313" key="1">
    <source>
        <dbReference type="EMBL" id="QGQ98289.1"/>
    </source>
</evidence>
<dbReference type="AlphaFoldDB" id="A0A6B8RQM0"/>
<gene>
    <name evidence="1" type="ORF">EHS13_27095</name>
</gene>
<reference evidence="2" key="1">
    <citation type="submission" date="2018-11" db="EMBL/GenBank/DDBJ databases">
        <title>Complete genome sequence of Paenibacillus sp. ML311-T8.</title>
        <authorList>
            <person name="Nam Y.-D."/>
            <person name="Kang J."/>
            <person name="Chung W.-H."/>
            <person name="Park Y.S."/>
        </authorList>
    </citation>
    <scope>NUCLEOTIDE SEQUENCE [LARGE SCALE GENOMIC DNA]</scope>
    <source>
        <strain evidence="2">ML311-T8</strain>
    </source>
</reference>
<proteinExistence type="predicted"/>
<keyword evidence="2" id="KW-1185">Reference proteome</keyword>
<dbReference type="EMBL" id="CP034235">
    <property type="protein sequence ID" value="QGQ98289.1"/>
    <property type="molecule type" value="Genomic_DNA"/>
</dbReference>
<dbReference type="RefSeq" id="WP_155703392.1">
    <property type="nucleotide sequence ID" value="NZ_CP034235.1"/>
</dbReference>
<evidence type="ECO:0000313" key="2">
    <source>
        <dbReference type="Proteomes" id="UP000426246"/>
    </source>
</evidence>
<dbReference type="OrthoDB" id="2608012at2"/>
<organism evidence="1 2">
    <name type="scientific">Paenibacillus psychroresistens</name>
    <dbReference type="NCBI Taxonomy" id="1778678"/>
    <lineage>
        <taxon>Bacteria</taxon>
        <taxon>Bacillati</taxon>
        <taxon>Bacillota</taxon>
        <taxon>Bacilli</taxon>
        <taxon>Bacillales</taxon>
        <taxon>Paenibacillaceae</taxon>
        <taxon>Paenibacillus</taxon>
    </lineage>
</organism>
<accession>A0A6B8RQM0</accession>
<sequence>MAHNILSEAELRMLLSNDYQHEEIIQPRRLKLTMKYLYQLIGEIQQEKRVLSSRVDELEQQLYELYQIQEEEASTQEMLNIEEAQLKKPVETEPKPLVPELIETTRSERHPKPEKTSFWDFLFRR</sequence>
<name>A0A6B8RQM0_9BACL</name>
<dbReference type="Proteomes" id="UP000426246">
    <property type="component" value="Chromosome"/>
</dbReference>